<evidence type="ECO:0000256" key="9">
    <source>
        <dbReference type="ARBA" id="ARBA00022741"/>
    </source>
</evidence>
<evidence type="ECO:0000256" key="12">
    <source>
        <dbReference type="ARBA" id="ARBA00022989"/>
    </source>
</evidence>
<evidence type="ECO:0000256" key="7">
    <source>
        <dbReference type="ARBA" id="ARBA00022679"/>
    </source>
</evidence>
<evidence type="ECO:0000256" key="5">
    <source>
        <dbReference type="ARBA" id="ARBA00022475"/>
    </source>
</evidence>
<dbReference type="InterPro" id="IPR035965">
    <property type="entry name" value="PAS-like_dom_sf"/>
</dbReference>
<dbReference type="InterPro" id="IPR003661">
    <property type="entry name" value="HisK_dim/P_dom"/>
</dbReference>
<dbReference type="GO" id="GO:0005524">
    <property type="term" value="F:ATP binding"/>
    <property type="evidence" value="ECO:0007669"/>
    <property type="project" value="UniProtKB-KW"/>
</dbReference>
<evidence type="ECO:0000256" key="15">
    <source>
        <dbReference type="SAM" id="Phobius"/>
    </source>
</evidence>
<dbReference type="Pfam" id="PF00512">
    <property type="entry name" value="HisKA"/>
    <property type="match status" value="1"/>
</dbReference>
<dbReference type="Gene3D" id="6.10.340.10">
    <property type="match status" value="1"/>
</dbReference>
<dbReference type="InterPro" id="IPR000014">
    <property type="entry name" value="PAS"/>
</dbReference>
<feature type="transmembrane region" description="Helical" evidence="15">
    <location>
        <begin position="170"/>
        <end position="188"/>
    </location>
</feature>
<dbReference type="InterPro" id="IPR031967">
    <property type="entry name" value="PhoR_single_Cache-like_dom"/>
</dbReference>
<evidence type="ECO:0000259" key="17">
    <source>
        <dbReference type="PROSITE" id="PS50885"/>
    </source>
</evidence>
<keyword evidence="6" id="KW-0597">Phosphoprotein</keyword>
<comment type="subcellular location">
    <subcellularLocation>
        <location evidence="3">Cell membrane</location>
        <topology evidence="3">Multi-pass membrane protein</topology>
    </subcellularLocation>
    <subcellularLocation>
        <location evidence="2">Membrane raft</location>
        <topology evidence="2">Multi-pass membrane protein</topology>
    </subcellularLocation>
</comment>
<dbReference type="FunFam" id="3.30.565.10:FF:000023">
    <property type="entry name" value="PAS domain-containing sensor histidine kinase"/>
    <property type="match status" value="1"/>
</dbReference>
<dbReference type="CDD" id="cd06225">
    <property type="entry name" value="HAMP"/>
    <property type="match status" value="1"/>
</dbReference>
<dbReference type="Gene3D" id="3.30.450.20">
    <property type="entry name" value="PAS domain"/>
    <property type="match status" value="2"/>
</dbReference>
<name>A0A1F5VYG3_9BACT</name>
<dbReference type="Proteomes" id="UP000178943">
    <property type="component" value="Unassembled WGS sequence"/>
</dbReference>
<sequence>MKKTIFFKFLIIFFSFILLYSLLIYFLAFSTIKQHYIETLSGNLANLELTLIPSIIPYLEKNDYQYLDSLVKNTGQQIKTRITIINIDGIVLADSQKDPHTMENHKNRPEISAALENTAGTSLRFSSTVHEEMLYVALPIHKNNEIIAVIRTSLYLKDINNLISKLQNKILHIFIVLIIISFIAAIIISRSLSNPIEEITFASQEVAKGNFDTRIHLKDKNELKELADNFNYMTAHIKNLFDELSHQKEELNSIISSLQESLMVINRKGKIVLCNESFKKIVNTPDVEQKHYFEVFREPEFNELIKQVWERKLNISAEIEFNDRIYLCSAAPLALRNEAVFILHDITDVYSLKKMKKDLIANASHELRTPLTAIKGFLETLEQETSPEQQHYIDVIKKHTDRLIKIVQDLLSLSCLEDKTISRESEKILIAPLIEKILPLFQDAAANKNLVFQYKAEANLPPITGDSFQLEQLFINLIENAVNYTEQGTISINATRENHSIKIEISDTGIGIPDEDLSRIFERFYVVDKSRSRKTGGTGLGLSIVKHIVLMHNGTIHVESKQGKGSTFLIRLPIGD</sequence>
<dbReference type="STRING" id="1817863.A2Y62_05525"/>
<dbReference type="SMART" id="SM00091">
    <property type="entry name" value="PAS"/>
    <property type="match status" value="1"/>
</dbReference>
<dbReference type="InterPro" id="IPR029151">
    <property type="entry name" value="Sensor-like_sf"/>
</dbReference>
<dbReference type="Pfam" id="PF16736">
    <property type="entry name" value="sCache_like"/>
    <property type="match status" value="1"/>
</dbReference>
<keyword evidence="14 15" id="KW-0472">Membrane</keyword>
<dbReference type="InterPro" id="IPR005467">
    <property type="entry name" value="His_kinase_dom"/>
</dbReference>
<dbReference type="InterPro" id="IPR004358">
    <property type="entry name" value="Sig_transdc_His_kin-like_C"/>
</dbReference>
<feature type="domain" description="HAMP" evidence="17">
    <location>
        <begin position="190"/>
        <end position="242"/>
    </location>
</feature>
<dbReference type="InterPro" id="IPR036890">
    <property type="entry name" value="HATPase_C_sf"/>
</dbReference>
<dbReference type="GO" id="GO:0000155">
    <property type="term" value="F:phosphorelay sensor kinase activity"/>
    <property type="evidence" value="ECO:0007669"/>
    <property type="project" value="InterPro"/>
</dbReference>
<dbReference type="InterPro" id="IPR003660">
    <property type="entry name" value="HAMP_dom"/>
</dbReference>
<dbReference type="InterPro" id="IPR050398">
    <property type="entry name" value="HssS/ArlS-like"/>
</dbReference>
<dbReference type="Gene3D" id="3.30.565.10">
    <property type="entry name" value="Histidine kinase-like ATPase, C-terminal domain"/>
    <property type="match status" value="1"/>
</dbReference>
<evidence type="ECO:0000256" key="8">
    <source>
        <dbReference type="ARBA" id="ARBA00022692"/>
    </source>
</evidence>
<accession>A0A1F5VYG3</accession>
<dbReference type="PROSITE" id="PS50885">
    <property type="entry name" value="HAMP"/>
    <property type="match status" value="1"/>
</dbReference>
<evidence type="ECO:0000256" key="1">
    <source>
        <dbReference type="ARBA" id="ARBA00000085"/>
    </source>
</evidence>
<dbReference type="EC" id="2.7.13.3" evidence="4"/>
<gene>
    <name evidence="18" type="ORF">A2Y62_05525</name>
</gene>
<evidence type="ECO:0000256" key="2">
    <source>
        <dbReference type="ARBA" id="ARBA00004314"/>
    </source>
</evidence>
<dbReference type="Pfam" id="PF00672">
    <property type="entry name" value="HAMP"/>
    <property type="match status" value="1"/>
</dbReference>
<keyword evidence="8 15" id="KW-0812">Transmembrane</keyword>
<keyword evidence="7" id="KW-0808">Transferase</keyword>
<evidence type="ECO:0000256" key="14">
    <source>
        <dbReference type="ARBA" id="ARBA00023136"/>
    </source>
</evidence>
<dbReference type="GO" id="GO:0005886">
    <property type="term" value="C:plasma membrane"/>
    <property type="evidence" value="ECO:0007669"/>
    <property type="project" value="UniProtKB-SubCell"/>
</dbReference>
<dbReference type="SMART" id="SM00388">
    <property type="entry name" value="HisKA"/>
    <property type="match status" value="1"/>
</dbReference>
<dbReference type="CDD" id="cd00082">
    <property type="entry name" value="HisKA"/>
    <property type="match status" value="1"/>
</dbReference>
<dbReference type="SUPFAM" id="SSF55874">
    <property type="entry name" value="ATPase domain of HSP90 chaperone/DNA topoisomerase II/histidine kinase"/>
    <property type="match status" value="1"/>
</dbReference>
<dbReference type="PROSITE" id="PS50109">
    <property type="entry name" value="HIS_KIN"/>
    <property type="match status" value="1"/>
</dbReference>
<dbReference type="Pfam" id="PF02518">
    <property type="entry name" value="HATPase_c"/>
    <property type="match status" value="1"/>
</dbReference>
<evidence type="ECO:0000313" key="18">
    <source>
        <dbReference type="EMBL" id="OGF68081.1"/>
    </source>
</evidence>
<comment type="caution">
    <text evidence="18">The sequence shown here is derived from an EMBL/GenBank/DDBJ whole genome shotgun (WGS) entry which is preliminary data.</text>
</comment>
<dbReference type="SMART" id="SM00387">
    <property type="entry name" value="HATPase_c"/>
    <property type="match status" value="1"/>
</dbReference>
<feature type="domain" description="Histidine kinase" evidence="16">
    <location>
        <begin position="362"/>
        <end position="576"/>
    </location>
</feature>
<dbReference type="PRINTS" id="PR00344">
    <property type="entry name" value="BCTRLSENSOR"/>
</dbReference>
<keyword evidence="11" id="KW-0067">ATP-binding</keyword>
<dbReference type="Gene3D" id="1.10.287.130">
    <property type="match status" value="1"/>
</dbReference>
<dbReference type="Pfam" id="PF13426">
    <property type="entry name" value="PAS_9"/>
    <property type="match status" value="1"/>
</dbReference>
<dbReference type="InterPro" id="IPR003594">
    <property type="entry name" value="HATPase_dom"/>
</dbReference>
<keyword evidence="12 15" id="KW-1133">Transmembrane helix</keyword>
<dbReference type="SUPFAM" id="SSF158472">
    <property type="entry name" value="HAMP domain-like"/>
    <property type="match status" value="1"/>
</dbReference>
<evidence type="ECO:0000259" key="16">
    <source>
        <dbReference type="PROSITE" id="PS50109"/>
    </source>
</evidence>
<keyword evidence="13" id="KW-0902">Two-component regulatory system</keyword>
<dbReference type="PANTHER" id="PTHR45528">
    <property type="entry name" value="SENSOR HISTIDINE KINASE CPXA"/>
    <property type="match status" value="1"/>
</dbReference>
<evidence type="ECO:0000256" key="3">
    <source>
        <dbReference type="ARBA" id="ARBA00004651"/>
    </source>
</evidence>
<dbReference type="AlphaFoldDB" id="A0A1F5VYG3"/>
<dbReference type="CDD" id="cd16922">
    <property type="entry name" value="HATPase_EvgS-ArcB-TorS-like"/>
    <property type="match status" value="1"/>
</dbReference>
<dbReference type="InterPro" id="IPR036097">
    <property type="entry name" value="HisK_dim/P_sf"/>
</dbReference>
<dbReference type="FunFam" id="1.10.287.130:FF:000001">
    <property type="entry name" value="Two-component sensor histidine kinase"/>
    <property type="match status" value="1"/>
</dbReference>
<evidence type="ECO:0000256" key="4">
    <source>
        <dbReference type="ARBA" id="ARBA00012438"/>
    </source>
</evidence>
<dbReference type="EMBL" id="MFGW01000022">
    <property type="protein sequence ID" value="OGF68081.1"/>
    <property type="molecule type" value="Genomic_DNA"/>
</dbReference>
<dbReference type="PANTHER" id="PTHR45528:SF1">
    <property type="entry name" value="SENSOR HISTIDINE KINASE CPXA"/>
    <property type="match status" value="1"/>
</dbReference>
<dbReference type="GO" id="GO:0045121">
    <property type="term" value="C:membrane raft"/>
    <property type="evidence" value="ECO:0007669"/>
    <property type="project" value="UniProtKB-SubCell"/>
</dbReference>
<evidence type="ECO:0000256" key="11">
    <source>
        <dbReference type="ARBA" id="ARBA00022840"/>
    </source>
</evidence>
<feature type="transmembrane region" description="Helical" evidence="15">
    <location>
        <begin position="6"/>
        <end position="28"/>
    </location>
</feature>
<keyword evidence="5" id="KW-1003">Cell membrane</keyword>
<evidence type="ECO:0000256" key="6">
    <source>
        <dbReference type="ARBA" id="ARBA00022553"/>
    </source>
</evidence>
<evidence type="ECO:0000256" key="13">
    <source>
        <dbReference type="ARBA" id="ARBA00023012"/>
    </source>
</evidence>
<evidence type="ECO:0000313" key="19">
    <source>
        <dbReference type="Proteomes" id="UP000178943"/>
    </source>
</evidence>
<dbReference type="SUPFAM" id="SSF55785">
    <property type="entry name" value="PYP-like sensor domain (PAS domain)"/>
    <property type="match status" value="1"/>
</dbReference>
<evidence type="ECO:0000256" key="10">
    <source>
        <dbReference type="ARBA" id="ARBA00022777"/>
    </source>
</evidence>
<reference evidence="18 19" key="1">
    <citation type="journal article" date="2016" name="Nat. Commun.">
        <title>Thousands of microbial genomes shed light on interconnected biogeochemical processes in an aquifer system.</title>
        <authorList>
            <person name="Anantharaman K."/>
            <person name="Brown C.T."/>
            <person name="Hug L.A."/>
            <person name="Sharon I."/>
            <person name="Castelle C.J."/>
            <person name="Probst A.J."/>
            <person name="Thomas B.C."/>
            <person name="Singh A."/>
            <person name="Wilkins M.J."/>
            <person name="Karaoz U."/>
            <person name="Brodie E.L."/>
            <person name="Williams K.H."/>
            <person name="Hubbard S.S."/>
            <person name="Banfield J.F."/>
        </authorList>
    </citation>
    <scope>NUCLEOTIDE SEQUENCE [LARGE SCALE GENOMIC DNA]</scope>
</reference>
<dbReference type="SUPFAM" id="SSF103190">
    <property type="entry name" value="Sensory domain-like"/>
    <property type="match status" value="1"/>
</dbReference>
<protein>
    <recommendedName>
        <fullName evidence="4">histidine kinase</fullName>
        <ecNumber evidence="4">2.7.13.3</ecNumber>
    </recommendedName>
</protein>
<comment type="catalytic activity">
    <reaction evidence="1">
        <text>ATP + protein L-histidine = ADP + protein N-phospho-L-histidine.</text>
        <dbReference type="EC" id="2.7.13.3"/>
    </reaction>
</comment>
<organism evidence="18 19">
    <name type="scientific">Candidatus Fischerbacteria bacterium RBG_13_37_8</name>
    <dbReference type="NCBI Taxonomy" id="1817863"/>
    <lineage>
        <taxon>Bacteria</taxon>
        <taxon>Candidatus Fischeribacteriota</taxon>
    </lineage>
</organism>
<proteinExistence type="predicted"/>
<dbReference type="SMART" id="SM00304">
    <property type="entry name" value="HAMP"/>
    <property type="match status" value="1"/>
</dbReference>
<dbReference type="SUPFAM" id="SSF47384">
    <property type="entry name" value="Homodimeric domain of signal transducing histidine kinase"/>
    <property type="match status" value="1"/>
</dbReference>
<keyword evidence="10" id="KW-0418">Kinase</keyword>
<keyword evidence="9" id="KW-0547">Nucleotide-binding</keyword>